<dbReference type="SMART" id="SM00354">
    <property type="entry name" value="HTH_LACI"/>
    <property type="match status" value="1"/>
</dbReference>
<dbReference type="InterPro" id="IPR046335">
    <property type="entry name" value="LacI/GalR-like_sensor"/>
</dbReference>
<dbReference type="SUPFAM" id="SSF53822">
    <property type="entry name" value="Periplasmic binding protein-like I"/>
    <property type="match status" value="1"/>
</dbReference>
<dbReference type="AlphaFoldDB" id="A0A7X1NNQ0"/>
<keyword evidence="3" id="KW-0804">Transcription</keyword>
<evidence type="ECO:0000259" key="5">
    <source>
        <dbReference type="PROSITE" id="PS50932"/>
    </source>
</evidence>
<dbReference type="GO" id="GO:0000976">
    <property type="term" value="F:transcription cis-regulatory region binding"/>
    <property type="evidence" value="ECO:0007669"/>
    <property type="project" value="TreeGrafter"/>
</dbReference>
<protein>
    <submittedName>
        <fullName evidence="6">LacI family transcriptional regulator</fullName>
    </submittedName>
</protein>
<accession>A0A7X1NNQ0</accession>
<dbReference type="CDD" id="cd01574">
    <property type="entry name" value="PBP1_LacI"/>
    <property type="match status" value="1"/>
</dbReference>
<dbReference type="Gene3D" id="1.10.260.40">
    <property type="entry name" value="lambda repressor-like DNA-binding domains"/>
    <property type="match status" value="1"/>
</dbReference>
<dbReference type="PANTHER" id="PTHR30146">
    <property type="entry name" value="LACI-RELATED TRANSCRIPTIONAL REPRESSOR"/>
    <property type="match status" value="1"/>
</dbReference>
<dbReference type="InterPro" id="IPR028082">
    <property type="entry name" value="Peripla_BP_I"/>
</dbReference>
<evidence type="ECO:0000256" key="4">
    <source>
        <dbReference type="SAM" id="MobiDB-lite"/>
    </source>
</evidence>
<dbReference type="PANTHER" id="PTHR30146:SF109">
    <property type="entry name" value="HTH-TYPE TRANSCRIPTIONAL REGULATOR GALS"/>
    <property type="match status" value="1"/>
</dbReference>
<dbReference type="Gene3D" id="3.40.50.2300">
    <property type="match status" value="2"/>
</dbReference>
<dbReference type="InterPro" id="IPR010982">
    <property type="entry name" value="Lambda_DNA-bd_dom_sf"/>
</dbReference>
<sequence length="348" mass="36685">MAAATTPRSPSLTDVASLAGVSHQTVSRVVNRRPNVSDATRRKVHAAILELDYRPNAAARSLATGRTHSIGVLAGELSQYGPSSVLMGVQDAARRAGYFLTVVTLKDYSAPTVDEALSDLLDHGVEGVIALTPHVSALEVLATMQSGIPMLTVGGGGHRGGDVALDQESAAASAVEHLVSLGHRRIAHLAGPADWVDAQRRLAGWRSALARHGLEEGLLLHGDWSARSGYDAGLGVELGRLPTAFFVGNDQMALGLLKALRQRGCEVPGRVSVIGFDDVPEAEYYEPSLTTLRQEFHDLGRRCIDELLGLQALGAAGSLQPRLIVRASTGPVRADDDGGGPERVPMQG</sequence>
<comment type="caution">
    <text evidence="6">The sequence shown here is derived from an EMBL/GenBank/DDBJ whole genome shotgun (WGS) entry which is preliminary data.</text>
</comment>
<dbReference type="Pfam" id="PF13377">
    <property type="entry name" value="Peripla_BP_3"/>
    <property type="match status" value="1"/>
</dbReference>
<dbReference type="InterPro" id="IPR000843">
    <property type="entry name" value="HTH_LacI"/>
</dbReference>
<dbReference type="Pfam" id="PF00356">
    <property type="entry name" value="LacI"/>
    <property type="match status" value="1"/>
</dbReference>
<dbReference type="PROSITE" id="PS00356">
    <property type="entry name" value="HTH_LACI_1"/>
    <property type="match status" value="1"/>
</dbReference>
<evidence type="ECO:0000313" key="7">
    <source>
        <dbReference type="Proteomes" id="UP000326464"/>
    </source>
</evidence>
<dbReference type="RefSeq" id="WP_191931641.1">
    <property type="nucleotide sequence ID" value="NZ_VJXX01000001.1"/>
</dbReference>
<dbReference type="Proteomes" id="UP000326464">
    <property type="component" value="Unassembled WGS sequence"/>
</dbReference>
<dbReference type="GO" id="GO:0003700">
    <property type="term" value="F:DNA-binding transcription factor activity"/>
    <property type="evidence" value="ECO:0007669"/>
    <property type="project" value="TreeGrafter"/>
</dbReference>
<gene>
    <name evidence="6" type="ORF">FNH21_05335</name>
</gene>
<keyword evidence="2" id="KW-0238">DNA-binding</keyword>
<feature type="region of interest" description="Disordered" evidence="4">
    <location>
        <begin position="329"/>
        <end position="348"/>
    </location>
</feature>
<dbReference type="CDD" id="cd01392">
    <property type="entry name" value="HTH_LacI"/>
    <property type="match status" value="1"/>
</dbReference>
<dbReference type="EMBL" id="VJXX01000001">
    <property type="protein sequence ID" value="MPY10146.1"/>
    <property type="molecule type" value="Genomic_DNA"/>
</dbReference>
<evidence type="ECO:0000256" key="2">
    <source>
        <dbReference type="ARBA" id="ARBA00023125"/>
    </source>
</evidence>
<evidence type="ECO:0000256" key="1">
    <source>
        <dbReference type="ARBA" id="ARBA00023015"/>
    </source>
</evidence>
<reference evidence="7" key="1">
    <citation type="submission" date="2019-07" db="EMBL/GenBank/DDBJ databases">
        <title>Arthrobacter KR32 sp. nov., isolated from mountain cheese made of cows milk.</title>
        <authorList>
            <person name="Flegler A."/>
        </authorList>
    </citation>
    <scope>NUCLEOTIDE SEQUENCE [LARGE SCALE GENOMIC DNA]</scope>
    <source>
        <strain evidence="7">KR32</strain>
    </source>
</reference>
<evidence type="ECO:0000256" key="3">
    <source>
        <dbReference type="ARBA" id="ARBA00023163"/>
    </source>
</evidence>
<evidence type="ECO:0000313" key="6">
    <source>
        <dbReference type="EMBL" id="MPY10146.1"/>
    </source>
</evidence>
<feature type="domain" description="HTH lacI-type" evidence="5">
    <location>
        <begin position="10"/>
        <end position="64"/>
    </location>
</feature>
<dbReference type="SUPFAM" id="SSF47413">
    <property type="entry name" value="lambda repressor-like DNA-binding domains"/>
    <property type="match status" value="1"/>
</dbReference>
<keyword evidence="1" id="KW-0805">Transcription regulation</keyword>
<organism evidence="6 7">
    <name type="scientific">Arthrobacter bussei</name>
    <dbReference type="NCBI Taxonomy" id="2594179"/>
    <lineage>
        <taxon>Bacteria</taxon>
        <taxon>Bacillati</taxon>
        <taxon>Actinomycetota</taxon>
        <taxon>Actinomycetes</taxon>
        <taxon>Micrococcales</taxon>
        <taxon>Micrococcaceae</taxon>
        <taxon>Arthrobacter</taxon>
    </lineage>
</organism>
<name>A0A7X1NNQ0_9MICC</name>
<dbReference type="PROSITE" id="PS50932">
    <property type="entry name" value="HTH_LACI_2"/>
    <property type="match status" value="1"/>
</dbReference>
<proteinExistence type="predicted"/>
<keyword evidence="7" id="KW-1185">Reference proteome</keyword>